<evidence type="ECO:0000313" key="3">
    <source>
        <dbReference type="Proteomes" id="UP000604046"/>
    </source>
</evidence>
<gene>
    <name evidence="2" type="primary">Tspear</name>
    <name evidence="2" type="ORF">SNAT2548_LOCUS30652</name>
</gene>
<comment type="caution">
    <text evidence="2">The sequence shown here is derived from an EMBL/GenBank/DDBJ whole genome shotgun (WGS) entry which is preliminary data.</text>
</comment>
<dbReference type="InterPro" id="IPR001447">
    <property type="entry name" value="Arylamine_N-AcTrfase"/>
</dbReference>
<dbReference type="GO" id="GO:0016407">
    <property type="term" value="F:acetyltransferase activity"/>
    <property type="evidence" value="ECO:0007669"/>
    <property type="project" value="InterPro"/>
</dbReference>
<proteinExistence type="inferred from homology"/>
<dbReference type="Gene3D" id="3.30.2140.20">
    <property type="match status" value="1"/>
</dbReference>
<accession>A0A812U0S6</accession>
<comment type="similarity">
    <text evidence="1">Belongs to the arylamine N-acetyltransferase family.</text>
</comment>
<dbReference type="OrthoDB" id="409769at2759"/>
<dbReference type="SUPFAM" id="SSF54001">
    <property type="entry name" value="Cysteine proteinases"/>
    <property type="match status" value="1"/>
</dbReference>
<protein>
    <submittedName>
        <fullName evidence="2">Tspear protein</fullName>
    </submittedName>
</protein>
<evidence type="ECO:0000256" key="1">
    <source>
        <dbReference type="ARBA" id="ARBA00006547"/>
    </source>
</evidence>
<dbReference type="AlphaFoldDB" id="A0A812U0S6"/>
<dbReference type="Proteomes" id="UP000604046">
    <property type="component" value="Unassembled WGS sequence"/>
</dbReference>
<name>A0A812U0S6_9DINO</name>
<dbReference type="EMBL" id="CAJNDS010002616">
    <property type="protein sequence ID" value="CAE7546241.1"/>
    <property type="molecule type" value="Genomic_DNA"/>
</dbReference>
<organism evidence="2 3">
    <name type="scientific">Symbiodinium natans</name>
    <dbReference type="NCBI Taxonomy" id="878477"/>
    <lineage>
        <taxon>Eukaryota</taxon>
        <taxon>Sar</taxon>
        <taxon>Alveolata</taxon>
        <taxon>Dinophyceae</taxon>
        <taxon>Suessiales</taxon>
        <taxon>Symbiodiniaceae</taxon>
        <taxon>Symbiodinium</taxon>
    </lineage>
</organism>
<sequence>MEPPSWDMGVDLLSATEAEDFAVTHGIDLTASRIEALNAITRVVSAMPFHNLHLLAATPADRKPPNGQEVKAAMLKGQGGLCFVKQPFAAHLLKALGYVVEVVPGSVTHPGNHIVIVVHDVQEKGDRYLVEVGCGYPSRSAVRISGSDHEGFESVFNDSLSLNSAM</sequence>
<keyword evidence="3" id="KW-1185">Reference proteome</keyword>
<reference evidence="2" key="1">
    <citation type="submission" date="2021-02" db="EMBL/GenBank/DDBJ databases">
        <authorList>
            <person name="Dougan E. K."/>
            <person name="Rhodes N."/>
            <person name="Thang M."/>
            <person name="Chan C."/>
        </authorList>
    </citation>
    <scope>NUCLEOTIDE SEQUENCE</scope>
</reference>
<evidence type="ECO:0000313" key="2">
    <source>
        <dbReference type="EMBL" id="CAE7546241.1"/>
    </source>
</evidence>
<dbReference type="InterPro" id="IPR053710">
    <property type="entry name" value="Arylamine_NAT_domain_sf"/>
</dbReference>
<dbReference type="InterPro" id="IPR038765">
    <property type="entry name" value="Papain-like_cys_pep_sf"/>
</dbReference>
<dbReference type="Pfam" id="PF00797">
    <property type="entry name" value="Acetyltransf_2"/>
    <property type="match status" value="1"/>
</dbReference>